<reference evidence="3" key="1">
    <citation type="journal article" date="2016" name="Nat. Commun.">
        <title>Genome analysis of three Pneumocystis species reveals adaptation mechanisms to life exclusively in mammalian hosts.</title>
        <authorList>
            <person name="Ma L."/>
            <person name="Chen Z."/>
            <person name="Huang D.W."/>
            <person name="Kutty G."/>
            <person name="Ishihara M."/>
            <person name="Wang H."/>
            <person name="Abouelleil A."/>
            <person name="Bishop L."/>
            <person name="Davey E."/>
            <person name="Deng R."/>
            <person name="Deng X."/>
            <person name="Fan L."/>
            <person name="Fantoni G."/>
            <person name="Fitzgerald M."/>
            <person name="Gogineni E."/>
            <person name="Goldberg J.M."/>
            <person name="Handley G."/>
            <person name="Hu X."/>
            <person name="Huber C."/>
            <person name="Jiao X."/>
            <person name="Jones K."/>
            <person name="Levin J.Z."/>
            <person name="Liu Y."/>
            <person name="Macdonald P."/>
            <person name="Melnikov A."/>
            <person name="Raley C."/>
            <person name="Sassi M."/>
            <person name="Sherman B.T."/>
            <person name="Song X."/>
            <person name="Sykes S."/>
            <person name="Tran B."/>
            <person name="Walsh L."/>
            <person name="Xia Y."/>
            <person name="Yang J."/>
            <person name="Young S."/>
            <person name="Zeng Q."/>
            <person name="Zheng X."/>
            <person name="Stephens R."/>
            <person name="Nusbaum C."/>
            <person name="Birren B.W."/>
            <person name="Azadi P."/>
            <person name="Lempicki R.A."/>
            <person name="Cuomo C.A."/>
            <person name="Kovacs J.A."/>
        </authorList>
    </citation>
    <scope>NUCLEOTIDE SEQUENCE [LARGE SCALE GENOMIC DNA]</scope>
    <source>
        <strain evidence="3">RU7</strain>
    </source>
</reference>
<protein>
    <submittedName>
        <fullName evidence="2">Uncharacterized protein</fullName>
    </submittedName>
</protein>
<proteinExistence type="predicted"/>
<organism evidence="2 3">
    <name type="scientific">Pneumocystis jirovecii (strain RU7)</name>
    <name type="common">Human pneumocystis pneumonia agent</name>
    <dbReference type="NCBI Taxonomy" id="1408657"/>
    <lineage>
        <taxon>Eukaryota</taxon>
        <taxon>Fungi</taxon>
        <taxon>Dikarya</taxon>
        <taxon>Ascomycota</taxon>
        <taxon>Taphrinomycotina</taxon>
        <taxon>Pneumocystomycetes</taxon>
        <taxon>Pneumocystaceae</taxon>
        <taxon>Pneumocystis</taxon>
    </lineage>
</organism>
<evidence type="ECO:0000313" key="2">
    <source>
        <dbReference type="EMBL" id="KTW29914.1"/>
    </source>
</evidence>
<evidence type="ECO:0000256" key="1">
    <source>
        <dbReference type="SAM" id="MobiDB-lite"/>
    </source>
</evidence>
<gene>
    <name evidence="2" type="ORF">T551_01858</name>
</gene>
<dbReference type="RefSeq" id="XP_018229475.1">
    <property type="nucleotide sequence ID" value="XM_018374121.1"/>
</dbReference>
<dbReference type="GeneID" id="28940376"/>
<keyword evidence="3" id="KW-1185">Reference proteome</keyword>
<dbReference type="VEuPathDB" id="FungiDB:T551_01858"/>
<name>A0A0W4ZNH4_PNEJ7</name>
<dbReference type="Proteomes" id="UP000053447">
    <property type="component" value="Unassembled WGS sequence"/>
</dbReference>
<feature type="region of interest" description="Disordered" evidence="1">
    <location>
        <begin position="15"/>
        <end position="130"/>
    </location>
</feature>
<accession>A0A0W4ZNH4</accession>
<feature type="compositionally biased region" description="Basic and acidic residues" evidence="1">
    <location>
        <begin position="18"/>
        <end position="67"/>
    </location>
</feature>
<dbReference type="AlphaFoldDB" id="A0A0W4ZNH4"/>
<sequence>MTFLCKIIQIKVGGGNRSELKSRGERVVDKKQEQEERTSRSERELIASEVEVREKSDGQKQYKERKNQGGGGRGEGIKIEKGQGTGEEEGTGQPGRVTDSRWGINWEERGGRVGGSSLQEKPKKKGLEESSEWGFRMELRVRPGPQRGFKLQFKRRKNGVKKRQILIEIGGNGLKRGLDAGNGGLEEEGRRLDEEGQFEEFGGGSAMWSSRREGGQDHVTSREIHVIRLKFGWGNDKESCLRKEGVKKSCLTRGKRRKASFKEFLEEVQYEVLVGKVQCEVLVREVECRVVVGRSSGVAQSVVWAEAEKHVGGSSLKSWERETQYGIVVGRSKSRDPHVKSTRKCCLTRKRQEKLFHEGRIWGKETQCEIVVGRSISRDPHSEGVQSVAWVGKREWSLFKQRTTQKGEFSRMKEWERQFKEFESRDHHVTGRNLSGVKASQFNGINVEFGVEWFEMRLKVELSDFDELFSEVI</sequence>
<evidence type="ECO:0000313" key="3">
    <source>
        <dbReference type="Proteomes" id="UP000053447"/>
    </source>
</evidence>
<dbReference type="EMBL" id="LFWA01000008">
    <property type="protein sequence ID" value="KTW29914.1"/>
    <property type="molecule type" value="Genomic_DNA"/>
</dbReference>
<comment type="caution">
    <text evidence="2">The sequence shown here is derived from an EMBL/GenBank/DDBJ whole genome shotgun (WGS) entry which is preliminary data.</text>
</comment>